<dbReference type="OrthoDB" id="1913115at2"/>
<dbReference type="Proteomes" id="UP000190188">
    <property type="component" value="Unassembled WGS sequence"/>
</dbReference>
<name>A0A1T2XC60_9BACL</name>
<dbReference type="AlphaFoldDB" id="A0A1T2XC60"/>
<protein>
    <submittedName>
        <fullName evidence="1">Uncharacterized protein</fullName>
    </submittedName>
</protein>
<sequence length="60" mass="7095">MEGSYMEDWSNNACLGYIISGMQRAGYSREEIKKVVRSVYYEFDFKSVDEAKDIYNKSEY</sequence>
<accession>A0A1T2XC60</accession>
<comment type="caution">
    <text evidence="1">The sequence shown here is derived from an EMBL/GenBank/DDBJ whole genome shotgun (WGS) entry which is preliminary data.</text>
</comment>
<gene>
    <name evidence="1" type="ORF">BVG16_13580</name>
</gene>
<organism evidence="1 2">
    <name type="scientific">Paenibacillus selenitireducens</name>
    <dbReference type="NCBI Taxonomy" id="1324314"/>
    <lineage>
        <taxon>Bacteria</taxon>
        <taxon>Bacillati</taxon>
        <taxon>Bacillota</taxon>
        <taxon>Bacilli</taxon>
        <taxon>Bacillales</taxon>
        <taxon>Paenibacillaceae</taxon>
        <taxon>Paenibacillus</taxon>
    </lineage>
</organism>
<evidence type="ECO:0000313" key="1">
    <source>
        <dbReference type="EMBL" id="OPA77481.1"/>
    </source>
</evidence>
<proteinExistence type="predicted"/>
<evidence type="ECO:0000313" key="2">
    <source>
        <dbReference type="Proteomes" id="UP000190188"/>
    </source>
</evidence>
<keyword evidence="2" id="KW-1185">Reference proteome</keyword>
<reference evidence="1 2" key="1">
    <citation type="submission" date="2017-01" db="EMBL/GenBank/DDBJ databases">
        <title>Genome analysis of Paenibacillus selenitrireducens ES3-24.</title>
        <authorList>
            <person name="Xu D."/>
            <person name="Yao R."/>
            <person name="Zheng S."/>
        </authorList>
    </citation>
    <scope>NUCLEOTIDE SEQUENCE [LARGE SCALE GENOMIC DNA]</scope>
    <source>
        <strain evidence="1 2">ES3-24</strain>
    </source>
</reference>
<dbReference type="EMBL" id="MSZX01000005">
    <property type="protein sequence ID" value="OPA77481.1"/>
    <property type="molecule type" value="Genomic_DNA"/>
</dbReference>